<feature type="transmembrane region" description="Helical" evidence="6">
    <location>
        <begin position="97"/>
        <end position="118"/>
    </location>
</feature>
<evidence type="ECO:0000256" key="6">
    <source>
        <dbReference type="SAM" id="Phobius"/>
    </source>
</evidence>
<feature type="transmembrane region" description="Helical" evidence="6">
    <location>
        <begin position="187"/>
        <end position="205"/>
    </location>
</feature>
<protein>
    <submittedName>
        <fullName evidence="8">Permease of the drug/metabolite transporter (DMT) superfamily</fullName>
    </submittedName>
</protein>
<evidence type="ECO:0000313" key="8">
    <source>
        <dbReference type="EMBL" id="SIQ55509.1"/>
    </source>
</evidence>
<dbReference type="EMBL" id="FTMD01000005">
    <property type="protein sequence ID" value="SIQ55509.1"/>
    <property type="molecule type" value="Genomic_DNA"/>
</dbReference>
<evidence type="ECO:0000256" key="5">
    <source>
        <dbReference type="ARBA" id="ARBA00023136"/>
    </source>
</evidence>
<dbReference type="SUPFAM" id="SSF103481">
    <property type="entry name" value="Multidrug resistance efflux transporter EmrE"/>
    <property type="match status" value="2"/>
</dbReference>
<keyword evidence="9" id="KW-1185">Reference proteome</keyword>
<evidence type="ECO:0000256" key="2">
    <source>
        <dbReference type="ARBA" id="ARBA00007362"/>
    </source>
</evidence>
<dbReference type="PANTHER" id="PTHR32322:SF2">
    <property type="entry name" value="EAMA DOMAIN-CONTAINING PROTEIN"/>
    <property type="match status" value="1"/>
</dbReference>
<dbReference type="Proteomes" id="UP000186819">
    <property type="component" value="Unassembled WGS sequence"/>
</dbReference>
<evidence type="ECO:0000256" key="1">
    <source>
        <dbReference type="ARBA" id="ARBA00004141"/>
    </source>
</evidence>
<gene>
    <name evidence="8" type="ORF">SAMN05421829_10572</name>
</gene>
<feature type="transmembrane region" description="Helical" evidence="6">
    <location>
        <begin position="274"/>
        <end position="292"/>
    </location>
</feature>
<dbReference type="PANTHER" id="PTHR32322">
    <property type="entry name" value="INNER MEMBRANE TRANSPORTER"/>
    <property type="match status" value="1"/>
</dbReference>
<name>A0A1N6TQ79_9RHOO</name>
<feature type="transmembrane region" description="Helical" evidence="6">
    <location>
        <begin position="130"/>
        <end position="153"/>
    </location>
</feature>
<evidence type="ECO:0000256" key="4">
    <source>
        <dbReference type="ARBA" id="ARBA00022989"/>
    </source>
</evidence>
<dbReference type="InterPro" id="IPR000620">
    <property type="entry name" value="EamA_dom"/>
</dbReference>
<keyword evidence="5 6" id="KW-0472">Membrane</keyword>
<sequence length="297" mass="32229">MKKTFANPYLLLTLTVLFWSGNMIVGRGLHGAVPPLALAFWRWTIALMLMLPFALPHLRSQWPQLRARWPTVVFLGLVGVGGYNTFAYIALQYTTATSATLLNSFTPIATIVLAFLFLGKRLGRLETLAIVLSFAGVMTIVSHGSIATLLGLSLNHGDLWMLLAVLTWGIYTVGLQRRPAGVDPMLLLAAFTLVGLLPLIPAYLWEIDQGRTIAVSAASIAGILYTGIFPGFLGYVFYNAAVAAVGPNRGAQFIHLMPVFTTLLAAVFLGERPLWYHFVGIALVFSGIVLATRGPGR</sequence>
<feature type="transmembrane region" description="Helical" evidence="6">
    <location>
        <begin position="36"/>
        <end position="55"/>
    </location>
</feature>
<dbReference type="GO" id="GO:0016020">
    <property type="term" value="C:membrane"/>
    <property type="evidence" value="ECO:0007669"/>
    <property type="project" value="UniProtKB-SubCell"/>
</dbReference>
<dbReference type="InterPro" id="IPR050638">
    <property type="entry name" value="AA-Vitamin_Transporters"/>
</dbReference>
<dbReference type="InterPro" id="IPR037185">
    <property type="entry name" value="EmrE-like"/>
</dbReference>
<feature type="transmembrane region" description="Helical" evidence="6">
    <location>
        <begin position="67"/>
        <end position="91"/>
    </location>
</feature>
<dbReference type="OrthoDB" id="4167046at2"/>
<comment type="similarity">
    <text evidence="2">Belongs to the EamA transporter family.</text>
</comment>
<organism evidence="8 9">
    <name type="scientific">Aromatoleum tolulyticum</name>
    <dbReference type="NCBI Taxonomy" id="34027"/>
    <lineage>
        <taxon>Bacteria</taxon>
        <taxon>Pseudomonadati</taxon>
        <taxon>Pseudomonadota</taxon>
        <taxon>Betaproteobacteria</taxon>
        <taxon>Rhodocyclales</taxon>
        <taxon>Rhodocyclaceae</taxon>
        <taxon>Aromatoleum</taxon>
    </lineage>
</organism>
<dbReference type="RefSeq" id="WP_076601769.1">
    <property type="nucleotide sequence ID" value="NZ_FTMD01000005.1"/>
</dbReference>
<feature type="transmembrane region" description="Helical" evidence="6">
    <location>
        <begin position="159"/>
        <end position="175"/>
    </location>
</feature>
<keyword evidence="3 6" id="KW-0812">Transmembrane</keyword>
<evidence type="ECO:0000313" key="9">
    <source>
        <dbReference type="Proteomes" id="UP000186819"/>
    </source>
</evidence>
<feature type="transmembrane region" description="Helical" evidence="6">
    <location>
        <begin position="250"/>
        <end position="268"/>
    </location>
</feature>
<feature type="domain" description="EamA" evidence="7">
    <location>
        <begin position="9"/>
        <end position="141"/>
    </location>
</feature>
<feature type="domain" description="EamA" evidence="7">
    <location>
        <begin position="157"/>
        <end position="292"/>
    </location>
</feature>
<proteinExistence type="inferred from homology"/>
<feature type="transmembrane region" description="Helical" evidence="6">
    <location>
        <begin position="217"/>
        <end position="238"/>
    </location>
</feature>
<dbReference type="Pfam" id="PF00892">
    <property type="entry name" value="EamA"/>
    <property type="match status" value="2"/>
</dbReference>
<dbReference type="AlphaFoldDB" id="A0A1N6TQ79"/>
<dbReference type="STRING" id="34027.SAMN05421829_10572"/>
<keyword evidence="4 6" id="KW-1133">Transmembrane helix</keyword>
<accession>A0A1N6TQ79</accession>
<evidence type="ECO:0000256" key="3">
    <source>
        <dbReference type="ARBA" id="ARBA00022692"/>
    </source>
</evidence>
<comment type="subcellular location">
    <subcellularLocation>
        <location evidence="1">Membrane</location>
        <topology evidence="1">Multi-pass membrane protein</topology>
    </subcellularLocation>
</comment>
<reference evidence="9" key="1">
    <citation type="submission" date="2017-01" db="EMBL/GenBank/DDBJ databases">
        <authorList>
            <person name="Varghese N."/>
            <person name="Submissions S."/>
        </authorList>
    </citation>
    <scope>NUCLEOTIDE SEQUENCE [LARGE SCALE GENOMIC DNA]</scope>
    <source>
        <strain evidence="9">ATCC 51758</strain>
    </source>
</reference>
<evidence type="ECO:0000259" key="7">
    <source>
        <dbReference type="Pfam" id="PF00892"/>
    </source>
</evidence>